<comment type="caution">
    <text evidence="2">The sequence shown here is derived from an EMBL/GenBank/DDBJ whole genome shotgun (WGS) entry which is preliminary data.</text>
</comment>
<sequence length="30" mass="3423">MDFLTIMFAVCLGMLLSRLIGAIIHHYIDD</sequence>
<dbReference type="AlphaFoldDB" id="A0A0F9MF82"/>
<dbReference type="EMBL" id="LAZR01009010">
    <property type="protein sequence ID" value="KKM75255.1"/>
    <property type="molecule type" value="Genomic_DNA"/>
</dbReference>
<proteinExistence type="predicted"/>
<name>A0A0F9MF82_9ZZZZ</name>
<accession>A0A0F9MF82</accession>
<evidence type="ECO:0000313" key="2">
    <source>
        <dbReference type="EMBL" id="KKM75255.1"/>
    </source>
</evidence>
<gene>
    <name evidence="2" type="ORF">LCGC14_1392150</name>
</gene>
<evidence type="ECO:0000256" key="1">
    <source>
        <dbReference type="SAM" id="Phobius"/>
    </source>
</evidence>
<feature type="transmembrane region" description="Helical" evidence="1">
    <location>
        <begin position="6"/>
        <end position="28"/>
    </location>
</feature>
<protein>
    <submittedName>
        <fullName evidence="2">Uncharacterized protein</fullName>
    </submittedName>
</protein>
<reference evidence="2" key="1">
    <citation type="journal article" date="2015" name="Nature">
        <title>Complex archaea that bridge the gap between prokaryotes and eukaryotes.</title>
        <authorList>
            <person name="Spang A."/>
            <person name="Saw J.H."/>
            <person name="Jorgensen S.L."/>
            <person name="Zaremba-Niedzwiedzka K."/>
            <person name="Martijn J."/>
            <person name="Lind A.E."/>
            <person name="van Eijk R."/>
            <person name="Schleper C."/>
            <person name="Guy L."/>
            <person name="Ettema T.J."/>
        </authorList>
    </citation>
    <scope>NUCLEOTIDE SEQUENCE</scope>
</reference>
<keyword evidence="1" id="KW-1133">Transmembrane helix</keyword>
<organism evidence="2">
    <name type="scientific">marine sediment metagenome</name>
    <dbReference type="NCBI Taxonomy" id="412755"/>
    <lineage>
        <taxon>unclassified sequences</taxon>
        <taxon>metagenomes</taxon>
        <taxon>ecological metagenomes</taxon>
    </lineage>
</organism>
<keyword evidence="1" id="KW-0472">Membrane</keyword>
<keyword evidence="1" id="KW-0812">Transmembrane</keyword>